<dbReference type="AlphaFoldDB" id="M1VLQ1"/>
<dbReference type="KEGG" id="cme:CYME_CMS023C"/>
<dbReference type="OrthoDB" id="19482at2759"/>
<evidence type="ECO:0000259" key="8">
    <source>
        <dbReference type="Pfam" id="PF20655"/>
    </source>
</evidence>
<dbReference type="GO" id="GO:0000938">
    <property type="term" value="C:GARP complex"/>
    <property type="evidence" value="ECO:0007669"/>
    <property type="project" value="TreeGrafter"/>
</dbReference>
<dbReference type="PANTHER" id="PTHR14190:SF7">
    <property type="entry name" value="VACUOLAR PROTEIN SORTING-ASSOCIATED PROTEIN 52 HOMOLOG"/>
    <property type="match status" value="1"/>
</dbReference>
<dbReference type="Pfam" id="PF20655">
    <property type="entry name" value="Vps52_C"/>
    <property type="match status" value="1"/>
</dbReference>
<evidence type="ECO:0000313" key="10">
    <source>
        <dbReference type="Proteomes" id="UP000007014"/>
    </source>
</evidence>
<feature type="compositionally biased region" description="Low complexity" evidence="6">
    <location>
        <begin position="358"/>
        <end position="376"/>
    </location>
</feature>
<gene>
    <name evidence="9" type="ORF">CYME_CMS023C</name>
</gene>
<reference evidence="9 10" key="1">
    <citation type="journal article" date="2004" name="Nature">
        <title>Genome sequence of the ultrasmall unicellular red alga Cyanidioschyzon merolae 10D.</title>
        <authorList>
            <person name="Matsuzaki M."/>
            <person name="Misumi O."/>
            <person name="Shin-i T."/>
            <person name="Maruyama S."/>
            <person name="Takahara M."/>
            <person name="Miyagishima S."/>
            <person name="Mori T."/>
            <person name="Nishida K."/>
            <person name="Yagisawa F."/>
            <person name="Nishida K."/>
            <person name="Yoshida Y."/>
            <person name="Nishimura Y."/>
            <person name="Nakao S."/>
            <person name="Kobayashi T."/>
            <person name="Momoyama Y."/>
            <person name="Higashiyama T."/>
            <person name="Minoda A."/>
            <person name="Sano M."/>
            <person name="Nomoto H."/>
            <person name="Oishi K."/>
            <person name="Hayashi H."/>
            <person name="Ohta F."/>
            <person name="Nishizaka S."/>
            <person name="Haga S."/>
            <person name="Miura S."/>
            <person name="Morishita T."/>
            <person name="Kabeya Y."/>
            <person name="Terasawa K."/>
            <person name="Suzuki Y."/>
            <person name="Ishii Y."/>
            <person name="Asakawa S."/>
            <person name="Takano H."/>
            <person name="Ohta N."/>
            <person name="Kuroiwa H."/>
            <person name="Tanaka K."/>
            <person name="Shimizu N."/>
            <person name="Sugano S."/>
            <person name="Sato N."/>
            <person name="Nozaki H."/>
            <person name="Ogasawara N."/>
            <person name="Kohara Y."/>
            <person name="Kuroiwa T."/>
        </authorList>
    </citation>
    <scope>NUCLEOTIDE SEQUENCE [LARGE SCALE GENOMIC DNA]</scope>
    <source>
        <strain evidence="9 10">10D</strain>
    </source>
</reference>
<dbReference type="eggNOG" id="KOG1961">
    <property type="taxonomic scope" value="Eukaryota"/>
</dbReference>
<comment type="subcellular location">
    <subcellularLocation>
        <location evidence="1">Golgi apparatus</location>
        <location evidence="1">trans-Golgi network</location>
    </subcellularLocation>
</comment>
<organism evidence="9 10">
    <name type="scientific">Cyanidioschyzon merolae (strain NIES-3377 / 10D)</name>
    <name type="common">Unicellular red alga</name>
    <dbReference type="NCBI Taxonomy" id="280699"/>
    <lineage>
        <taxon>Eukaryota</taxon>
        <taxon>Rhodophyta</taxon>
        <taxon>Bangiophyceae</taxon>
        <taxon>Cyanidiales</taxon>
        <taxon>Cyanidiaceae</taxon>
        <taxon>Cyanidioschyzon</taxon>
    </lineage>
</organism>
<dbReference type="OMA" id="IHVVMVE"/>
<evidence type="ECO:0000313" key="9">
    <source>
        <dbReference type="EMBL" id="BAM82673.1"/>
    </source>
</evidence>
<dbReference type="Gramene" id="CMS023CT">
    <property type="protein sequence ID" value="CMS023CT"/>
    <property type="gene ID" value="CMS023C"/>
</dbReference>
<evidence type="ECO:0000256" key="1">
    <source>
        <dbReference type="ARBA" id="ARBA00004601"/>
    </source>
</evidence>
<dbReference type="HOGENOM" id="CLU_010797_0_0_1"/>
<dbReference type="InterPro" id="IPR007258">
    <property type="entry name" value="Vps52"/>
</dbReference>
<dbReference type="Proteomes" id="UP000007014">
    <property type="component" value="Chromosome 19"/>
</dbReference>
<accession>M1VLQ1</accession>
<dbReference type="GO" id="GO:0015031">
    <property type="term" value="P:protein transport"/>
    <property type="evidence" value="ECO:0007669"/>
    <property type="project" value="UniProtKB-KW"/>
</dbReference>
<dbReference type="GO" id="GO:0042147">
    <property type="term" value="P:retrograde transport, endosome to Golgi"/>
    <property type="evidence" value="ECO:0007669"/>
    <property type="project" value="TreeGrafter"/>
</dbReference>
<evidence type="ECO:0000256" key="6">
    <source>
        <dbReference type="SAM" id="MobiDB-lite"/>
    </source>
</evidence>
<feature type="domain" description="Vps52 C-terminal" evidence="8">
    <location>
        <begin position="382"/>
        <end position="634"/>
    </location>
</feature>
<feature type="region of interest" description="Disordered" evidence="6">
    <location>
        <begin position="348"/>
        <end position="376"/>
    </location>
</feature>
<dbReference type="InterPro" id="IPR048319">
    <property type="entry name" value="Vps52_CC"/>
</dbReference>
<dbReference type="PANTHER" id="PTHR14190">
    <property type="entry name" value="SUPPRESSOR OF ACTIN MUTATIONS 2/VACUOLAR PROTEIN SORTING 52"/>
    <property type="match status" value="1"/>
</dbReference>
<dbReference type="GO" id="GO:0006896">
    <property type="term" value="P:Golgi to vacuole transport"/>
    <property type="evidence" value="ECO:0007669"/>
    <property type="project" value="TreeGrafter"/>
</dbReference>
<evidence type="ECO:0000256" key="2">
    <source>
        <dbReference type="ARBA" id="ARBA00008180"/>
    </source>
</evidence>
<dbReference type="Pfam" id="PF04129">
    <property type="entry name" value="Vps52_CC"/>
    <property type="match status" value="1"/>
</dbReference>
<dbReference type="EMBL" id="AP006501">
    <property type="protein sequence ID" value="BAM82673.1"/>
    <property type="molecule type" value="Genomic_DNA"/>
</dbReference>
<sequence length="792" mass="89470">MGESLFSEEDFAVAWRIAQPEEPLAPLGKDALDDDLGRLLEKLARELDDAPQVERPLSLDTLQHVQELYLQYEQELRALESKLLQRVAADEPLLETTATELARCEGFFTDAEERLCQVLGQLDDRRRRLAFDEVESQRWNERVHTTREAAGHLQAFALEVVLPPALVRRLTARPQIDEVYLEEVKRFRSKLAFASLPDVQRTAAYKDLRPILHELQRRVVARLQAFLLGQMSRLEEPNTNIQILQQNMLLKYRYFIEFLQDVAPEAVESITQTYKNTQSRVYLNFFRQYLDGLWALHEPDQNLEDTLLIPPSMSSSLGAVWQRLLPTATSFRLPSMFTSSWMSNSKAATSTSGDRMRSAGTTAGSAAAGDRTAAGAATPSGLGQRLAVLEELAEPPLVLAVAQAEGRLIPPERIFWSVGRMLLTICSSERDFLADFFGPVESPTLEHVMLQARDYVAERFSEYFARTTDVVGLLLCTRIGQTQRDDARANGLALLEIFFSRVELAIIPRLKEILDANETSLAQADPRLLFEISAAAYSAEQDPETELARRIHAVVQRYADYVQILLTLALRVPSSDAMVLKSLHVQQREMHRILHGMAERFQTAQNRNAFLINQLGTIVQRLTRVASSVQRERDPVTDAGLETLQEMKREFELELEACTNQLAAMVLMGSFGEFLTLASSKAESSPRANAPSTEHWRLVLAEFRSEWKAQLELVCKAIVRSFPNWEIGASVLRRSFQELRRYNMNLQRLLPYDASSELGALLVDDAALVFEMRRYVKVGTAINAALVEEASD</sequence>
<evidence type="ECO:0000256" key="5">
    <source>
        <dbReference type="ARBA" id="ARBA00023034"/>
    </source>
</evidence>
<comment type="similarity">
    <text evidence="2">Belongs to the VPS52 family.</text>
</comment>
<dbReference type="InterPro" id="IPR048361">
    <property type="entry name" value="Vps52_C"/>
</dbReference>
<name>M1VLQ1_CYAM1</name>
<dbReference type="RefSeq" id="XP_005538709.1">
    <property type="nucleotide sequence ID" value="XM_005538652.1"/>
</dbReference>
<feature type="domain" description="Vps52 coiled-coil" evidence="7">
    <location>
        <begin position="115"/>
        <end position="259"/>
    </location>
</feature>
<reference evidence="9 10" key="2">
    <citation type="journal article" date="2007" name="BMC Biol.">
        <title>A 100%-complete sequence reveals unusually simple genomic features in the hot-spring red alga Cyanidioschyzon merolae.</title>
        <authorList>
            <person name="Nozaki H."/>
            <person name="Takano H."/>
            <person name="Misumi O."/>
            <person name="Terasawa K."/>
            <person name="Matsuzaki M."/>
            <person name="Maruyama S."/>
            <person name="Nishida K."/>
            <person name="Yagisawa F."/>
            <person name="Yoshida Y."/>
            <person name="Fujiwara T."/>
            <person name="Takio S."/>
            <person name="Tamura K."/>
            <person name="Chung S.J."/>
            <person name="Nakamura S."/>
            <person name="Kuroiwa H."/>
            <person name="Tanaka K."/>
            <person name="Sato N."/>
            <person name="Kuroiwa T."/>
        </authorList>
    </citation>
    <scope>NUCLEOTIDE SEQUENCE [LARGE SCALE GENOMIC DNA]</scope>
    <source>
        <strain evidence="9 10">10D</strain>
    </source>
</reference>
<dbReference type="STRING" id="280699.M1VLQ1"/>
<keyword evidence="10" id="KW-1185">Reference proteome</keyword>
<evidence type="ECO:0000256" key="4">
    <source>
        <dbReference type="ARBA" id="ARBA00022927"/>
    </source>
</evidence>
<keyword evidence="3" id="KW-0813">Transport</keyword>
<keyword evidence="4" id="KW-0653">Protein transport</keyword>
<dbReference type="GO" id="GO:0032456">
    <property type="term" value="P:endocytic recycling"/>
    <property type="evidence" value="ECO:0007669"/>
    <property type="project" value="TreeGrafter"/>
</dbReference>
<dbReference type="GeneID" id="16997332"/>
<keyword evidence="5" id="KW-0333">Golgi apparatus</keyword>
<protein>
    <submittedName>
        <fullName evidence="9">Similar to Golgi associated retrograde protein complex component VPS52</fullName>
    </submittedName>
</protein>
<evidence type="ECO:0000259" key="7">
    <source>
        <dbReference type="Pfam" id="PF04129"/>
    </source>
</evidence>
<evidence type="ECO:0000256" key="3">
    <source>
        <dbReference type="ARBA" id="ARBA00022448"/>
    </source>
</evidence>
<dbReference type="GO" id="GO:0005829">
    <property type="term" value="C:cytosol"/>
    <property type="evidence" value="ECO:0007669"/>
    <property type="project" value="GOC"/>
</dbReference>
<proteinExistence type="inferred from homology"/>
<dbReference type="GO" id="GO:0019905">
    <property type="term" value="F:syntaxin binding"/>
    <property type="evidence" value="ECO:0007669"/>
    <property type="project" value="TreeGrafter"/>
</dbReference>